<evidence type="ECO:0000313" key="3">
    <source>
        <dbReference type="Proteomes" id="UP001596505"/>
    </source>
</evidence>
<feature type="domain" description="Thioredoxin" evidence="1">
    <location>
        <begin position="1"/>
        <end position="125"/>
    </location>
</feature>
<sequence length="125" mass="14798">MVTFWYANDNQRFLERKLKNMKPIETNESFDQTIKSSEPVVVKFEADWCPDCKRLNMFIDDIIKDYKFEWYEVNRDQLPELADKYEVMGIPSLLVFQNGEKIAHLHSANAKTPESVREFLDSAEK</sequence>
<dbReference type="SUPFAM" id="SSF52833">
    <property type="entry name" value="Thioredoxin-like"/>
    <property type="match status" value="1"/>
</dbReference>
<dbReference type="Pfam" id="PF00085">
    <property type="entry name" value="Thioredoxin"/>
    <property type="match status" value="1"/>
</dbReference>
<dbReference type="Gene3D" id="3.40.30.10">
    <property type="entry name" value="Glutaredoxin"/>
    <property type="match status" value="1"/>
</dbReference>
<accession>A0ABW2PVH7</accession>
<proteinExistence type="predicted"/>
<dbReference type="PANTHER" id="PTHR45663:SF6">
    <property type="entry name" value="THIOREDOXIN-LIKE PROTEIN YDBP"/>
    <property type="match status" value="1"/>
</dbReference>
<name>A0ABW2PVH7_9BACL</name>
<reference evidence="3" key="1">
    <citation type="journal article" date="2019" name="Int. J. Syst. Evol. Microbiol.">
        <title>The Global Catalogue of Microorganisms (GCM) 10K type strain sequencing project: providing services to taxonomists for standard genome sequencing and annotation.</title>
        <authorList>
            <consortium name="The Broad Institute Genomics Platform"/>
            <consortium name="The Broad Institute Genome Sequencing Center for Infectious Disease"/>
            <person name="Wu L."/>
            <person name="Ma J."/>
        </authorList>
    </citation>
    <scope>NUCLEOTIDE SEQUENCE [LARGE SCALE GENOMIC DNA]</scope>
    <source>
        <strain evidence="3">CGMCC 1.16305</strain>
    </source>
</reference>
<comment type="caution">
    <text evidence="2">The sequence shown here is derived from an EMBL/GenBank/DDBJ whole genome shotgun (WGS) entry which is preliminary data.</text>
</comment>
<dbReference type="PROSITE" id="PS51352">
    <property type="entry name" value="THIOREDOXIN_2"/>
    <property type="match status" value="1"/>
</dbReference>
<dbReference type="PANTHER" id="PTHR45663">
    <property type="entry name" value="GEO12009P1"/>
    <property type="match status" value="1"/>
</dbReference>
<organism evidence="2 3">
    <name type="scientific">Scopulibacillus cellulosilyticus</name>
    <dbReference type="NCBI Taxonomy" id="2665665"/>
    <lineage>
        <taxon>Bacteria</taxon>
        <taxon>Bacillati</taxon>
        <taxon>Bacillota</taxon>
        <taxon>Bacilli</taxon>
        <taxon>Bacillales</taxon>
        <taxon>Sporolactobacillaceae</taxon>
        <taxon>Scopulibacillus</taxon>
    </lineage>
</organism>
<dbReference type="InterPro" id="IPR013766">
    <property type="entry name" value="Thioredoxin_domain"/>
</dbReference>
<evidence type="ECO:0000313" key="2">
    <source>
        <dbReference type="EMBL" id="MFC7391418.1"/>
    </source>
</evidence>
<dbReference type="EMBL" id="JBHTCO010000001">
    <property type="protein sequence ID" value="MFC7391418.1"/>
    <property type="molecule type" value="Genomic_DNA"/>
</dbReference>
<dbReference type="Proteomes" id="UP001596505">
    <property type="component" value="Unassembled WGS sequence"/>
</dbReference>
<dbReference type="InterPro" id="IPR036249">
    <property type="entry name" value="Thioredoxin-like_sf"/>
</dbReference>
<evidence type="ECO:0000259" key="1">
    <source>
        <dbReference type="PROSITE" id="PS51352"/>
    </source>
</evidence>
<dbReference type="CDD" id="cd02947">
    <property type="entry name" value="TRX_family"/>
    <property type="match status" value="1"/>
</dbReference>
<gene>
    <name evidence="2" type="ORF">ACFQRG_00125</name>
</gene>
<protein>
    <submittedName>
        <fullName evidence="2">Thioredoxin family protein</fullName>
    </submittedName>
</protein>
<keyword evidence="3" id="KW-1185">Reference proteome</keyword>
<dbReference type="RefSeq" id="WP_380962732.1">
    <property type="nucleotide sequence ID" value="NZ_JBHTCO010000001.1"/>
</dbReference>